<comment type="caution">
    <text evidence="1">The sequence shown here is derived from an EMBL/GenBank/DDBJ whole genome shotgun (WGS) entry which is preliminary data.</text>
</comment>
<reference evidence="1" key="1">
    <citation type="submission" date="2023-04" db="EMBL/GenBank/DDBJ databases">
        <title>Draft Genome sequencing of Naganishia species isolated from polar environments using Oxford Nanopore Technology.</title>
        <authorList>
            <person name="Leo P."/>
            <person name="Venkateswaran K."/>
        </authorList>
    </citation>
    <scope>NUCLEOTIDE SEQUENCE</scope>
    <source>
        <strain evidence="1">MNA-CCFEE 5425</strain>
    </source>
</reference>
<dbReference type="EMBL" id="JASBWU010000009">
    <property type="protein sequence ID" value="KAJ9119163.1"/>
    <property type="molecule type" value="Genomic_DNA"/>
</dbReference>
<proteinExistence type="predicted"/>
<sequence length="1824" mass="194964">MNYTIFDGYNTAIPGGGYGIPTSTTPSNANNPNGNSNTNANNANQYAMQQQQQMMALHRRQQLMAQQQQQRSASIASTDAGGPVHPHAQGSQTHPNNNLNPNNFNMNNLNNPSSSSADQQQHQLNQQLAMFQNASSGASGNQPTSFMAQQLQGFMGNSGNGSAPGSGLFQPQQQGDNQQQTGNANNTVGGGGGWRMPGMAGNGNNAGGNMLSGYGGGAGPAPQASFAGQPQGYNLLASLQNSGFNNQGGQQAFSAFGGGGGSGLTPGGGGAQHTLGNHGMGQQIIGGGQGNGNGVPYNNGQGNQQSGYAQQPSPNTNTTTTNSNPSAAPGASGMKIGMDRQWIQQSLRNQHHQQAQIQAQALAQARAGAGTPGGSASAAGGGGMSQQQQQQQQWASQNQQYGGPVSQGSFQQQQQQGTPSLQHMNAPQSAVTPGSSSNVGGGGRMSVPPRPSSAASAHSQFSTSLQHQQGIAGQSLGQGQGSIQGTPTQSLSTRALGGGPAGMQQGGMGQFGAGAQNAGYQQNISTANLQQSPGHAQHPHQPNQSSPMFTQPMGGNHLGVPPQMGGSQSPGSMMGNGNPGNSFLGGGGGGGGLSMGPPTSSSSTQRQQTPYQQFQISPASAGPATAGLMGMGTPTSMTGKRKTPGADSSREQSLVAGDQQSNATDGRKDGGPAKPAKQPRKKKEKEEKPAKPKKLPIKITKGQSKALDEHTQRLAELAAATTAEATAAEGSQAPQIKEEQSQSHVMPPPPLESMERNTTPALAIDTGLQFQSQPPAPPPSNFQQAQLELERIQQAQAQKSSPAAPPQPQVNANSDHSQTSVNNAAAAMYAALQNHKWPFDPRLVLHVKSVMQNPQTFPTIIARDPQLQEPMMKAIALIRAGKVSSETLNNMHKFAAAYAHLASQQRAVQQHRLSQSSQPPMTPRSPPAGGSQIPPAPVSQQPGSQSALASAIMSQLPPQMQHLTQRRDSQSSARQNQSEKMATRPLSGNPALAPPPLSAGLPADGGTIPLHTDVANTMLPPSTPASTRPAMPPPPPMEEWQKHLPNLPRMTSIAPLPQDIDEREDSTFGGALPLLTDEQLYQYRAWLDKDIEYARTLESQRARSANMVAEWLDKDVQPAWWQMDVRGERPALSERMSIIWPIEKKSARANKRPQKGRVKKSMADTKAEVKAVANIPERLVPIRLDIDVTDTNEEHRRYRDTFLWNAADPIGKLDKFVDTICEDFQIRPEKFKDKIRAAIEDQIKQGEFLLTLPGDDDPAGLSQEDCEWWQSQRLAIIEADQNTADLIEDEITEDNDVADDMDERPETVDALMADLPEQESAEDLRIKIQLDIVSGAMHLSDSFEWELTSSVSPEQFAEVYAAELGLNGEFKTAIAHDIREQVYLYMKSLAMVGYTFDGGAVTDLELRQEFLPPVTDVVRKDEQSIAIHTPFLVNITDADIERLETDREKLISKKKRATRGRRGIILPDREPVRTVRMRVGGEVDEHGRPLARVAGPKQPFIVKPSTLKKPITSRRAAALAARANISEMSNDVRDDKYDPVVAPVNNGRLKRNRPSAMTPGLQLEDPSNASPRVSSRISDRLFPKEERLSVPPDTASSKAVVNGSESRQGSVRPSDKARVSNKDGPVKTPGSRSRDDSPAPFPDVASPESTSSSSADGAFALGRAKSQAKRSIKNDRKIQTPLAQSSKPLPGSTPETSKPRSSGRVSESPAKITPVLSNLVIPPNRPPAHRVVSHQPPQPPWLVELLADLTAKRPRERVQATWKGPPANPPPGTTVTEVDHWRIKCLDCMGKIYSLGPGQTLDNFEKHLRNKQHLSNVEARTKET</sequence>
<evidence type="ECO:0000313" key="2">
    <source>
        <dbReference type="Proteomes" id="UP001243375"/>
    </source>
</evidence>
<gene>
    <name evidence="1" type="ORF">QFC22_003655</name>
</gene>
<name>A0ACC2X6B1_9TREE</name>
<dbReference type="Proteomes" id="UP001243375">
    <property type="component" value="Unassembled WGS sequence"/>
</dbReference>
<keyword evidence="2" id="KW-1185">Reference proteome</keyword>
<accession>A0ACC2X6B1</accession>
<evidence type="ECO:0000313" key="1">
    <source>
        <dbReference type="EMBL" id="KAJ9119163.1"/>
    </source>
</evidence>
<protein>
    <submittedName>
        <fullName evidence="1">Uncharacterized protein</fullName>
    </submittedName>
</protein>
<organism evidence="1 2">
    <name type="scientific">Naganishia vaughanmartiniae</name>
    <dbReference type="NCBI Taxonomy" id="1424756"/>
    <lineage>
        <taxon>Eukaryota</taxon>
        <taxon>Fungi</taxon>
        <taxon>Dikarya</taxon>
        <taxon>Basidiomycota</taxon>
        <taxon>Agaricomycotina</taxon>
        <taxon>Tremellomycetes</taxon>
        <taxon>Filobasidiales</taxon>
        <taxon>Filobasidiaceae</taxon>
        <taxon>Naganishia</taxon>
    </lineage>
</organism>